<dbReference type="PANTHER" id="PTHR43884:SF20">
    <property type="entry name" value="ACYL-COA DEHYDROGENASE FADE28"/>
    <property type="match status" value="1"/>
</dbReference>
<evidence type="ECO:0000256" key="2">
    <source>
        <dbReference type="ARBA" id="ARBA00022827"/>
    </source>
</evidence>
<evidence type="ECO:0000256" key="3">
    <source>
        <dbReference type="ARBA" id="ARBA00023002"/>
    </source>
</evidence>
<keyword evidence="1" id="KW-0285">Flavoprotein</keyword>
<reference evidence="4 5" key="1">
    <citation type="submission" date="2021-01" db="EMBL/GenBank/DDBJ databases">
        <title>WGS of actinomycetes isolated from Thailand.</title>
        <authorList>
            <person name="Thawai C."/>
        </authorList>
    </citation>
    <scope>NUCLEOTIDE SEQUENCE [LARGE SCALE GENOMIC DNA]</scope>
    <source>
        <strain evidence="4 5">LPG 2</strain>
    </source>
</reference>
<name>A0ABS1M0H5_9NOCA</name>
<sequence length="377" mass="39572">MTNTRLLQVERDTFESYLPALAKALSARPLAELESRNSDALALFKQHDGPALIFPVELGGLGASALDATRVYRALGALSPSLGAGTTMHQLSVAALLTHARAAGSEADLELYRGVAAGRLLLSSGFSEGQPGGTVFKPTVLARPVEGGYLVTGRKQPCSLARSMDLLTASVAEDRGDRARRGVIVIPADSPGISVEPFWDNPILAAAESDAVVLTDVFVPENLLLWSDEADPDGQFEQHGYIWFGLLISATYLGAASAVVERLLLSGKADAATYTVAACELEASMAALEGIACAFDAGDRSTELSARMLFCREALKGALHRAVIAAMDGLGGISFIKNPEVTYLASAVHAAGFHPPSKRATADTLLNYHATGVFGMS</sequence>
<dbReference type="SUPFAM" id="SSF56645">
    <property type="entry name" value="Acyl-CoA dehydrogenase NM domain-like"/>
    <property type="match status" value="1"/>
</dbReference>
<keyword evidence="3" id="KW-0560">Oxidoreductase</keyword>
<dbReference type="InterPro" id="IPR009100">
    <property type="entry name" value="AcylCoA_DH/oxidase_NM_dom_sf"/>
</dbReference>
<dbReference type="InterPro" id="IPR046373">
    <property type="entry name" value="Acyl-CoA_Oxase/DH_mid-dom_sf"/>
</dbReference>
<proteinExistence type="predicted"/>
<organism evidence="4 5">
    <name type="scientific">Nocardia acididurans</name>
    <dbReference type="NCBI Taxonomy" id="2802282"/>
    <lineage>
        <taxon>Bacteria</taxon>
        <taxon>Bacillati</taxon>
        <taxon>Actinomycetota</taxon>
        <taxon>Actinomycetes</taxon>
        <taxon>Mycobacteriales</taxon>
        <taxon>Nocardiaceae</taxon>
        <taxon>Nocardia</taxon>
    </lineage>
</organism>
<dbReference type="EMBL" id="JAERRJ010000002">
    <property type="protein sequence ID" value="MBL1074167.1"/>
    <property type="molecule type" value="Genomic_DNA"/>
</dbReference>
<comment type="caution">
    <text evidence="4">The sequence shown here is derived from an EMBL/GenBank/DDBJ whole genome shotgun (WGS) entry which is preliminary data.</text>
</comment>
<keyword evidence="2" id="KW-0274">FAD</keyword>
<dbReference type="Gene3D" id="1.10.540.10">
    <property type="entry name" value="Acyl-CoA dehydrogenase/oxidase, N-terminal domain"/>
    <property type="match status" value="1"/>
</dbReference>
<dbReference type="PANTHER" id="PTHR43884">
    <property type="entry name" value="ACYL-COA DEHYDROGENASE"/>
    <property type="match status" value="1"/>
</dbReference>
<evidence type="ECO:0000313" key="5">
    <source>
        <dbReference type="Proteomes" id="UP000602198"/>
    </source>
</evidence>
<evidence type="ECO:0000256" key="1">
    <source>
        <dbReference type="ARBA" id="ARBA00022630"/>
    </source>
</evidence>
<keyword evidence="5" id="KW-1185">Reference proteome</keyword>
<dbReference type="InterPro" id="IPR037069">
    <property type="entry name" value="AcylCoA_DH/ox_N_sf"/>
</dbReference>
<dbReference type="Proteomes" id="UP000602198">
    <property type="component" value="Unassembled WGS sequence"/>
</dbReference>
<dbReference type="Gene3D" id="2.40.110.10">
    <property type="entry name" value="Butyryl-CoA Dehydrogenase, subunit A, domain 2"/>
    <property type="match status" value="1"/>
</dbReference>
<protein>
    <submittedName>
        <fullName evidence="4">Acyl-CoA/acyl-ACP dehydrogenase</fullName>
    </submittedName>
</protein>
<accession>A0ABS1M0H5</accession>
<gene>
    <name evidence="4" type="ORF">JK358_07135</name>
</gene>
<dbReference type="RefSeq" id="WP_201944989.1">
    <property type="nucleotide sequence ID" value="NZ_JAERRJ010000002.1"/>
</dbReference>
<evidence type="ECO:0000313" key="4">
    <source>
        <dbReference type="EMBL" id="MBL1074167.1"/>
    </source>
</evidence>